<keyword evidence="4" id="KW-1185">Reference proteome</keyword>
<feature type="transmembrane region" description="Helical" evidence="1">
    <location>
        <begin position="204"/>
        <end position="226"/>
    </location>
</feature>
<evidence type="ECO:0000256" key="1">
    <source>
        <dbReference type="SAM" id="Phobius"/>
    </source>
</evidence>
<keyword evidence="1" id="KW-1133">Transmembrane helix</keyword>
<dbReference type="Proteomes" id="UP000472971">
    <property type="component" value="Unassembled WGS sequence"/>
</dbReference>
<accession>A0A6B3VX10</accession>
<organism evidence="3 4">
    <name type="scientific">Bacillus aquiflavi</name>
    <dbReference type="NCBI Taxonomy" id="2672567"/>
    <lineage>
        <taxon>Bacteria</taxon>
        <taxon>Bacillati</taxon>
        <taxon>Bacillota</taxon>
        <taxon>Bacilli</taxon>
        <taxon>Bacillales</taxon>
        <taxon>Bacillaceae</taxon>
        <taxon>Bacillus</taxon>
    </lineage>
</organism>
<evidence type="ECO:0000313" key="2">
    <source>
        <dbReference type="EMBL" id="MBA4538436.1"/>
    </source>
</evidence>
<reference evidence="2 5" key="2">
    <citation type="submission" date="2020-07" db="EMBL/GenBank/DDBJ databases">
        <authorList>
            <person name="Feng H."/>
        </authorList>
    </citation>
    <scope>NUCLEOTIDE SEQUENCE [LARGE SCALE GENOMIC DNA]</scope>
    <source>
        <strain evidence="5">s-12</strain>
        <strain evidence="2">S-12</strain>
    </source>
</reference>
<dbReference type="EMBL" id="JAAIWN010000047">
    <property type="protein sequence ID" value="NEY82800.1"/>
    <property type="molecule type" value="Genomic_DNA"/>
</dbReference>
<evidence type="ECO:0000313" key="4">
    <source>
        <dbReference type="Proteomes" id="UP000472971"/>
    </source>
</evidence>
<dbReference type="EMBL" id="JACEIO010000045">
    <property type="protein sequence ID" value="MBA4538436.1"/>
    <property type="molecule type" value="Genomic_DNA"/>
</dbReference>
<dbReference type="Pfam" id="PF12679">
    <property type="entry name" value="ABC2_membrane_2"/>
    <property type="match status" value="1"/>
</dbReference>
<dbReference type="GO" id="GO:0005886">
    <property type="term" value="C:plasma membrane"/>
    <property type="evidence" value="ECO:0007669"/>
    <property type="project" value="UniProtKB-SubCell"/>
</dbReference>
<keyword evidence="1" id="KW-0472">Membrane</keyword>
<dbReference type="Proteomes" id="UP000570010">
    <property type="component" value="Unassembled WGS sequence"/>
</dbReference>
<dbReference type="GO" id="GO:0140359">
    <property type="term" value="F:ABC-type transporter activity"/>
    <property type="evidence" value="ECO:0007669"/>
    <property type="project" value="InterPro"/>
</dbReference>
<reference evidence="3 4" key="1">
    <citation type="submission" date="2020-02" db="EMBL/GenBank/DDBJ databases">
        <title>Bacillus aquiflavi sp. nov., isolated from yellow water of strong flavor Chinese baijiu in Yibin region of China.</title>
        <authorList>
            <person name="Xie J."/>
        </authorList>
    </citation>
    <scope>NUCLEOTIDE SEQUENCE [LARGE SCALE GENOMIC DNA]</scope>
    <source>
        <strain evidence="3 4">3H-10</strain>
    </source>
</reference>
<feature type="transmembrane region" description="Helical" evidence="1">
    <location>
        <begin position="20"/>
        <end position="39"/>
    </location>
</feature>
<proteinExistence type="predicted"/>
<dbReference type="PANTHER" id="PTHR37305">
    <property type="entry name" value="INTEGRAL MEMBRANE PROTEIN-RELATED"/>
    <property type="match status" value="1"/>
</dbReference>
<keyword evidence="1" id="KW-0812">Transmembrane</keyword>
<name>A0A6B3VX10_9BACI</name>
<feature type="transmembrane region" description="Helical" evidence="1">
    <location>
        <begin position="114"/>
        <end position="135"/>
    </location>
</feature>
<evidence type="ECO:0000313" key="5">
    <source>
        <dbReference type="Proteomes" id="UP000570010"/>
    </source>
</evidence>
<gene>
    <name evidence="3" type="ORF">G4D64_15125</name>
    <name evidence="2" type="ORF">H1Z61_15175</name>
</gene>
<feature type="transmembrane region" description="Helical" evidence="1">
    <location>
        <begin position="156"/>
        <end position="184"/>
    </location>
</feature>
<sequence>MLNLIRNELMKIFKRPGTYVMIGLIILLTIVTGIFIKYANDHTEVPQGHDWKAELVAQNENYKKDIEEFKNNNPMLVKNLERNIAINEYRIEHNLSPNEKYTMWGFIEDSAQNIQVIGMFVIIIAAGIVASEFSWGTVKLLLIRPIKRSKILAAKYMTVFIFGAILLAISFLFSAISGALLFGMPEAPVPHLAYMNGEVVEQPMGVYLLIYYGLNSIDIIMLATMAFMISAVFRNNSLAIGISLFLLLMGGNLTQLLALKFDWAKYILFANTRLMDYFNGEPMVEGMTLTFSVVMLAIYFCLFHFLALYIFKKRDVAA</sequence>
<evidence type="ECO:0000313" key="3">
    <source>
        <dbReference type="EMBL" id="NEY82800.1"/>
    </source>
</evidence>
<comment type="caution">
    <text evidence="3">The sequence shown here is derived from an EMBL/GenBank/DDBJ whole genome shotgun (WGS) entry which is preliminary data.</text>
</comment>
<protein>
    <submittedName>
        <fullName evidence="3">ABC transporter permease</fullName>
    </submittedName>
</protein>
<dbReference type="RefSeq" id="WP_163243200.1">
    <property type="nucleotide sequence ID" value="NZ_CP082780.1"/>
</dbReference>
<feature type="transmembrane region" description="Helical" evidence="1">
    <location>
        <begin position="238"/>
        <end position="258"/>
    </location>
</feature>
<dbReference type="PANTHER" id="PTHR37305:SF1">
    <property type="entry name" value="MEMBRANE PROTEIN"/>
    <property type="match status" value="1"/>
</dbReference>
<feature type="transmembrane region" description="Helical" evidence="1">
    <location>
        <begin position="289"/>
        <end position="311"/>
    </location>
</feature>
<dbReference type="AlphaFoldDB" id="A0A6B3VX10"/>